<dbReference type="GO" id="GO:0005737">
    <property type="term" value="C:cytoplasm"/>
    <property type="evidence" value="ECO:0007669"/>
    <property type="project" value="TreeGrafter"/>
</dbReference>
<comment type="similarity">
    <text evidence="2">Belongs to the MAP65/ASE1 family.</text>
</comment>
<evidence type="ECO:0000313" key="6">
    <source>
        <dbReference type="Proteomes" id="UP000265520"/>
    </source>
</evidence>
<keyword evidence="3" id="KW-0493">Microtubule</keyword>
<dbReference type="GO" id="GO:0005819">
    <property type="term" value="C:spindle"/>
    <property type="evidence" value="ECO:0007669"/>
    <property type="project" value="TreeGrafter"/>
</dbReference>
<accession>A0A392USJ1</accession>
<sequence length="50" mass="6156">NIDMSELLQNMDDQIRKAKEQALSRRDILDRVEKWKFAAEEEKWLDEYEK</sequence>
<feature type="non-terminal residue" evidence="5">
    <location>
        <position position="1"/>
    </location>
</feature>
<evidence type="ECO:0000256" key="1">
    <source>
        <dbReference type="ARBA" id="ARBA00004245"/>
    </source>
</evidence>
<evidence type="ECO:0000256" key="3">
    <source>
        <dbReference type="ARBA" id="ARBA00022701"/>
    </source>
</evidence>
<proteinExistence type="inferred from homology"/>
<dbReference type="GO" id="GO:0008017">
    <property type="term" value="F:microtubule binding"/>
    <property type="evidence" value="ECO:0007669"/>
    <property type="project" value="InterPro"/>
</dbReference>
<keyword evidence="4" id="KW-0963">Cytoplasm</keyword>
<dbReference type="Gene3D" id="1.20.58.1520">
    <property type="match status" value="1"/>
</dbReference>
<dbReference type="InterPro" id="IPR007145">
    <property type="entry name" value="MAP65_Ase1_PRC1"/>
</dbReference>
<evidence type="ECO:0000256" key="2">
    <source>
        <dbReference type="ARBA" id="ARBA00006187"/>
    </source>
</evidence>
<keyword evidence="6" id="KW-1185">Reference proteome</keyword>
<keyword evidence="4" id="KW-0206">Cytoskeleton</keyword>
<dbReference type="PANTHER" id="PTHR19321:SF4">
    <property type="entry name" value="65-KDA MICROTUBULE-ASSOCIATED PROTEIN 5"/>
    <property type="match status" value="1"/>
</dbReference>
<evidence type="ECO:0000313" key="5">
    <source>
        <dbReference type="EMBL" id="MCI75727.1"/>
    </source>
</evidence>
<reference evidence="5 6" key="1">
    <citation type="journal article" date="2018" name="Front. Plant Sci.">
        <title>Red Clover (Trifolium pratense) and Zigzag Clover (T. medium) - A Picture of Genomic Similarities and Differences.</title>
        <authorList>
            <person name="Dluhosova J."/>
            <person name="Istvanek J."/>
            <person name="Nedelnik J."/>
            <person name="Repkova J."/>
        </authorList>
    </citation>
    <scope>NUCLEOTIDE SEQUENCE [LARGE SCALE GENOMIC DNA]</scope>
    <source>
        <strain evidence="6">cv. 10/8</strain>
        <tissue evidence="5">Leaf</tissue>
    </source>
</reference>
<organism evidence="5 6">
    <name type="scientific">Trifolium medium</name>
    <dbReference type="NCBI Taxonomy" id="97028"/>
    <lineage>
        <taxon>Eukaryota</taxon>
        <taxon>Viridiplantae</taxon>
        <taxon>Streptophyta</taxon>
        <taxon>Embryophyta</taxon>
        <taxon>Tracheophyta</taxon>
        <taxon>Spermatophyta</taxon>
        <taxon>Magnoliopsida</taxon>
        <taxon>eudicotyledons</taxon>
        <taxon>Gunneridae</taxon>
        <taxon>Pentapetalae</taxon>
        <taxon>rosids</taxon>
        <taxon>fabids</taxon>
        <taxon>Fabales</taxon>
        <taxon>Fabaceae</taxon>
        <taxon>Papilionoideae</taxon>
        <taxon>50 kb inversion clade</taxon>
        <taxon>NPAAA clade</taxon>
        <taxon>Hologalegina</taxon>
        <taxon>IRL clade</taxon>
        <taxon>Trifolieae</taxon>
        <taxon>Trifolium</taxon>
    </lineage>
</organism>
<dbReference type="Proteomes" id="UP000265520">
    <property type="component" value="Unassembled WGS sequence"/>
</dbReference>
<comment type="caution">
    <text evidence="5">The sequence shown here is derived from an EMBL/GenBank/DDBJ whole genome shotgun (WGS) entry which is preliminary data.</text>
</comment>
<evidence type="ECO:0000256" key="4">
    <source>
        <dbReference type="ARBA" id="ARBA00023212"/>
    </source>
</evidence>
<dbReference type="AlphaFoldDB" id="A0A392USJ1"/>
<dbReference type="GO" id="GO:0005874">
    <property type="term" value="C:microtubule"/>
    <property type="evidence" value="ECO:0007669"/>
    <property type="project" value="UniProtKB-KW"/>
</dbReference>
<dbReference type="PANTHER" id="PTHR19321">
    <property type="entry name" value="PROTEIN REGULATOR OF CYTOKINESIS 1 PRC1-RELATED"/>
    <property type="match status" value="1"/>
</dbReference>
<dbReference type="EMBL" id="LXQA010889650">
    <property type="protein sequence ID" value="MCI75727.1"/>
    <property type="molecule type" value="Genomic_DNA"/>
</dbReference>
<name>A0A392USJ1_9FABA</name>
<feature type="non-terminal residue" evidence="5">
    <location>
        <position position="50"/>
    </location>
</feature>
<dbReference type="GO" id="GO:0000226">
    <property type="term" value="P:microtubule cytoskeleton organization"/>
    <property type="evidence" value="ECO:0007669"/>
    <property type="project" value="InterPro"/>
</dbReference>
<comment type="subcellular location">
    <subcellularLocation>
        <location evidence="1">Cytoplasm</location>
        <location evidence="1">Cytoskeleton</location>
    </subcellularLocation>
</comment>
<protein>
    <submittedName>
        <fullName evidence="5">Microtubule-associated protein 5-like</fullName>
    </submittedName>
</protein>